<evidence type="ECO:0000256" key="8">
    <source>
        <dbReference type="PIRSR" id="PIRSR002030-1"/>
    </source>
</evidence>
<dbReference type="EMBL" id="GG662495">
    <property type="protein sequence ID" value="EAS03179.1"/>
    <property type="molecule type" value="Genomic_DNA"/>
</dbReference>
<dbReference type="Pfam" id="PF01152">
    <property type="entry name" value="Bac_globin"/>
    <property type="match status" value="1"/>
</dbReference>
<dbReference type="PROSITE" id="PS01213">
    <property type="entry name" value="GLOBIN_FAM_2"/>
    <property type="match status" value="1"/>
</dbReference>
<dbReference type="eggNOG" id="ENOG502SC6F">
    <property type="taxonomic scope" value="Eukaryota"/>
</dbReference>
<dbReference type="CDD" id="cd00454">
    <property type="entry name" value="TrHb1_N"/>
    <property type="match status" value="1"/>
</dbReference>
<keyword evidence="4 7" id="KW-0561">Oxygen transport</keyword>
<dbReference type="PIRSF" id="PIRSF002030">
    <property type="entry name" value="Globin_Protozoa/Cyanobacteria"/>
    <property type="match status" value="1"/>
</dbReference>
<dbReference type="HOGENOM" id="CLU_103526_2_1_1"/>
<dbReference type="AlphaFoldDB" id="I7LX00"/>
<name>I7LX00_TETTS</name>
<dbReference type="InterPro" id="IPR012292">
    <property type="entry name" value="Globin/Proto"/>
</dbReference>
<dbReference type="RefSeq" id="XP_001023424.1">
    <property type="nucleotide sequence ID" value="XM_001023424.2"/>
</dbReference>
<protein>
    <recommendedName>
        <fullName evidence="7">Group 1 truncated hemoglobin</fullName>
    </recommendedName>
</protein>
<evidence type="ECO:0000256" key="4">
    <source>
        <dbReference type="ARBA" id="ARBA00022621"/>
    </source>
</evidence>
<evidence type="ECO:0000313" key="10">
    <source>
        <dbReference type="Proteomes" id="UP000009168"/>
    </source>
</evidence>
<reference evidence="10" key="1">
    <citation type="journal article" date="2006" name="PLoS Biol.">
        <title>Macronuclear genome sequence of the ciliate Tetrahymena thermophila, a model eukaryote.</title>
        <authorList>
            <person name="Eisen J.A."/>
            <person name="Coyne R.S."/>
            <person name="Wu M."/>
            <person name="Wu D."/>
            <person name="Thiagarajan M."/>
            <person name="Wortman J.R."/>
            <person name="Badger J.H."/>
            <person name="Ren Q."/>
            <person name="Amedeo P."/>
            <person name="Jones K.M."/>
            <person name="Tallon L.J."/>
            <person name="Delcher A.L."/>
            <person name="Salzberg S.L."/>
            <person name="Silva J.C."/>
            <person name="Haas B.J."/>
            <person name="Majoros W.H."/>
            <person name="Farzad M."/>
            <person name="Carlton J.M."/>
            <person name="Smith R.K. Jr."/>
            <person name="Garg J."/>
            <person name="Pearlman R.E."/>
            <person name="Karrer K.M."/>
            <person name="Sun L."/>
            <person name="Manning G."/>
            <person name="Elde N.C."/>
            <person name="Turkewitz A.P."/>
            <person name="Asai D.J."/>
            <person name="Wilkes D.E."/>
            <person name="Wang Y."/>
            <person name="Cai H."/>
            <person name="Collins K."/>
            <person name="Stewart B.A."/>
            <person name="Lee S.R."/>
            <person name="Wilamowska K."/>
            <person name="Weinberg Z."/>
            <person name="Ruzzo W.L."/>
            <person name="Wloga D."/>
            <person name="Gaertig J."/>
            <person name="Frankel J."/>
            <person name="Tsao C.-C."/>
            <person name="Gorovsky M.A."/>
            <person name="Keeling P.J."/>
            <person name="Waller R.F."/>
            <person name="Patron N.J."/>
            <person name="Cherry J.M."/>
            <person name="Stover N.A."/>
            <person name="Krieger C.J."/>
            <person name="del Toro C."/>
            <person name="Ryder H.F."/>
            <person name="Williamson S.C."/>
            <person name="Barbeau R.A."/>
            <person name="Hamilton E.P."/>
            <person name="Orias E."/>
        </authorList>
    </citation>
    <scope>NUCLEOTIDE SEQUENCE [LARGE SCALE GENOMIC DNA]</scope>
    <source>
        <strain evidence="10">SB210</strain>
    </source>
</reference>
<accession>I7LX00</accession>
<keyword evidence="6 7" id="KW-0408">Iron</keyword>
<dbReference type="InterPro" id="IPR009050">
    <property type="entry name" value="Globin-like_sf"/>
</dbReference>
<evidence type="ECO:0000256" key="3">
    <source>
        <dbReference type="ARBA" id="ARBA00022617"/>
    </source>
</evidence>
<keyword evidence="2 7" id="KW-0813">Transport</keyword>
<dbReference type="InterPro" id="IPR001486">
    <property type="entry name" value="Hemoglobin_trunc"/>
</dbReference>
<dbReference type="GO" id="GO:0046872">
    <property type="term" value="F:metal ion binding"/>
    <property type="evidence" value="ECO:0007669"/>
    <property type="project" value="UniProtKB-UniRule"/>
</dbReference>
<dbReference type="InterPro" id="IPR016339">
    <property type="entry name" value="Hemoglobin_trunc_I"/>
</dbReference>
<dbReference type="Proteomes" id="UP000009168">
    <property type="component" value="Unassembled WGS sequence"/>
</dbReference>
<evidence type="ECO:0000256" key="6">
    <source>
        <dbReference type="ARBA" id="ARBA00023004"/>
    </source>
</evidence>
<evidence type="ECO:0000256" key="7">
    <source>
        <dbReference type="PIRNR" id="PIRNR002030"/>
    </source>
</evidence>
<comment type="cofactor">
    <cofactor evidence="8">
        <name>heme</name>
        <dbReference type="ChEBI" id="CHEBI:30413"/>
    </cofactor>
    <text evidence="8">Binds 1 heme group per subunit.</text>
</comment>
<sequence>MNKQPTVFEKLGGQAAMHAAVPLFYKKVLADDRVKHYFKNTNMEHQAKQQEDFLTMLLGGPNHYKGKNMAEAHKGMNLQNSHFDAIIENLAATLKELGVSDQIIGEAAKVIEHTRKDCLGK</sequence>
<dbReference type="KEGG" id="tet:TTHERM_00535150"/>
<dbReference type="GeneID" id="7843856"/>
<evidence type="ECO:0000256" key="5">
    <source>
        <dbReference type="ARBA" id="ARBA00022723"/>
    </source>
</evidence>
<dbReference type="SUPFAM" id="SSF46458">
    <property type="entry name" value="Globin-like"/>
    <property type="match status" value="1"/>
</dbReference>
<dbReference type="InterPro" id="IPR019795">
    <property type="entry name" value="Globin_bac-like_CS"/>
</dbReference>
<keyword evidence="10" id="KW-1185">Reference proteome</keyword>
<dbReference type="Gene3D" id="1.10.490.10">
    <property type="entry name" value="Globins"/>
    <property type="match status" value="1"/>
</dbReference>
<evidence type="ECO:0000256" key="1">
    <source>
        <dbReference type="ARBA" id="ARBA00009660"/>
    </source>
</evidence>
<keyword evidence="5 7" id="KW-0479">Metal-binding</keyword>
<dbReference type="InParanoid" id="I7LX00"/>
<dbReference type="GO" id="GO:0019825">
    <property type="term" value="F:oxygen binding"/>
    <property type="evidence" value="ECO:0007669"/>
    <property type="project" value="InterPro"/>
</dbReference>
<keyword evidence="3 7" id="KW-0349">Heme</keyword>
<evidence type="ECO:0000313" key="9">
    <source>
        <dbReference type="EMBL" id="EAS03179.1"/>
    </source>
</evidence>
<gene>
    <name evidence="9" type="ORF">TTHERM_00535150</name>
</gene>
<dbReference type="STRING" id="312017.I7LX00"/>
<dbReference type="GO" id="GO:0020037">
    <property type="term" value="F:heme binding"/>
    <property type="evidence" value="ECO:0007669"/>
    <property type="project" value="InterPro"/>
</dbReference>
<dbReference type="GO" id="GO:0005344">
    <property type="term" value="F:oxygen carrier activity"/>
    <property type="evidence" value="ECO:0007669"/>
    <property type="project" value="UniProtKB-UniRule"/>
</dbReference>
<dbReference type="OrthoDB" id="299219at2759"/>
<evidence type="ECO:0000256" key="2">
    <source>
        <dbReference type="ARBA" id="ARBA00022448"/>
    </source>
</evidence>
<proteinExistence type="inferred from homology"/>
<organism evidence="9 10">
    <name type="scientific">Tetrahymena thermophila (strain SB210)</name>
    <dbReference type="NCBI Taxonomy" id="312017"/>
    <lineage>
        <taxon>Eukaryota</taxon>
        <taxon>Sar</taxon>
        <taxon>Alveolata</taxon>
        <taxon>Ciliophora</taxon>
        <taxon>Intramacronucleata</taxon>
        <taxon>Oligohymenophorea</taxon>
        <taxon>Hymenostomatida</taxon>
        <taxon>Tetrahymenina</taxon>
        <taxon>Tetrahymenidae</taxon>
        <taxon>Tetrahymena</taxon>
    </lineage>
</organism>
<dbReference type="OMA" id="HQTQFIS"/>
<feature type="binding site" description="proximal binding residue" evidence="8">
    <location>
        <position position="73"/>
    </location>
    <ligand>
        <name>heme</name>
        <dbReference type="ChEBI" id="CHEBI:30413"/>
    </ligand>
    <ligandPart>
        <name>Fe</name>
        <dbReference type="ChEBI" id="CHEBI:18248"/>
    </ligandPart>
</feature>
<comment type="similarity">
    <text evidence="1 7">Belongs to the truncated hemoglobin family. Group I subfamily.</text>
</comment>